<evidence type="ECO:0000313" key="3">
    <source>
        <dbReference type="Proteomes" id="UP001140094"/>
    </source>
</evidence>
<dbReference type="InterPro" id="IPR010849">
    <property type="entry name" value="Gonadal"/>
</dbReference>
<name>A0A9W8I5D4_9FUNG</name>
<evidence type="ECO:0000256" key="1">
    <source>
        <dbReference type="ARBA" id="ARBA00005939"/>
    </source>
</evidence>
<comment type="similarity">
    <text evidence="1">Belongs to the gonadal family.</text>
</comment>
<proteinExistence type="inferred from homology"/>
<dbReference type="EMBL" id="JANBUO010000188">
    <property type="protein sequence ID" value="KAJ2806456.1"/>
    <property type="molecule type" value="Genomic_DNA"/>
</dbReference>
<sequence length="240" mass="27464">MGDSFYSPEDQLDKERLRLTRISTDDKTDIDNATGIECRKRQRLYYEGEADTTKWIVPPAPEIPGTATSAFIANNNLEIVACSTDYVPRTEEALVSPSAEKSGSNFDADNYLSKSMGESELDVSEAVIQQIRGLAKAQNDFERRLYEHRQRIEHEHSKALRQLEARDIIGPVPKREKDELLQRHKSELDRADRRAVEKLDGMRFQQQLKLQELGVPGIYPSSNVDTMQRQQATLQRFLKP</sequence>
<reference evidence="2" key="1">
    <citation type="submission" date="2022-07" db="EMBL/GenBank/DDBJ databases">
        <title>Phylogenomic reconstructions and comparative analyses of Kickxellomycotina fungi.</title>
        <authorList>
            <person name="Reynolds N.K."/>
            <person name="Stajich J.E."/>
            <person name="Barry K."/>
            <person name="Grigoriev I.V."/>
            <person name="Crous P."/>
            <person name="Smith M.E."/>
        </authorList>
    </citation>
    <scope>NUCLEOTIDE SEQUENCE</scope>
    <source>
        <strain evidence="2">NRRL 1565</strain>
    </source>
</reference>
<accession>A0A9W8I5D4</accession>
<evidence type="ECO:0000313" key="2">
    <source>
        <dbReference type="EMBL" id="KAJ2806456.1"/>
    </source>
</evidence>
<comment type="caution">
    <text evidence="2">The sequence shown here is derived from an EMBL/GenBank/DDBJ whole genome shotgun (WGS) entry which is preliminary data.</text>
</comment>
<organism evidence="2 3">
    <name type="scientific">Coemansia guatemalensis</name>
    <dbReference type="NCBI Taxonomy" id="2761395"/>
    <lineage>
        <taxon>Eukaryota</taxon>
        <taxon>Fungi</taxon>
        <taxon>Fungi incertae sedis</taxon>
        <taxon>Zoopagomycota</taxon>
        <taxon>Kickxellomycotina</taxon>
        <taxon>Kickxellomycetes</taxon>
        <taxon>Kickxellales</taxon>
        <taxon>Kickxellaceae</taxon>
        <taxon>Coemansia</taxon>
    </lineage>
</organism>
<dbReference type="OrthoDB" id="21617at2759"/>
<dbReference type="Proteomes" id="UP001140094">
    <property type="component" value="Unassembled WGS sequence"/>
</dbReference>
<keyword evidence="3" id="KW-1185">Reference proteome</keyword>
<gene>
    <name evidence="2" type="ORF">H4R20_001680</name>
</gene>
<protein>
    <submittedName>
        <fullName evidence="2">Uncharacterized protein</fullName>
    </submittedName>
</protein>
<dbReference type="AlphaFoldDB" id="A0A9W8I5D4"/>
<dbReference type="Pfam" id="PF07324">
    <property type="entry name" value="DGCR6"/>
    <property type="match status" value="1"/>
</dbReference>